<dbReference type="SUPFAM" id="SSF52266">
    <property type="entry name" value="SGNH hydrolase"/>
    <property type="match status" value="1"/>
</dbReference>
<dbReference type="InterPro" id="IPR036514">
    <property type="entry name" value="SGNH_hydro_sf"/>
</dbReference>
<feature type="compositionally biased region" description="Basic and acidic residues" evidence="1">
    <location>
        <begin position="35"/>
        <end position="44"/>
    </location>
</feature>
<dbReference type="EMBL" id="CAFBPU010000035">
    <property type="protein sequence ID" value="CAB5036279.1"/>
    <property type="molecule type" value="Genomic_DNA"/>
</dbReference>
<reference evidence="3" key="1">
    <citation type="submission" date="2020-05" db="EMBL/GenBank/DDBJ databases">
        <authorList>
            <person name="Chiriac C."/>
            <person name="Salcher M."/>
            <person name="Ghai R."/>
            <person name="Kavagutti S V."/>
        </authorList>
    </citation>
    <scope>NUCLEOTIDE SEQUENCE</scope>
</reference>
<name>A0A6J7S5C8_9ZZZZ</name>
<feature type="compositionally biased region" description="Low complexity" evidence="1">
    <location>
        <begin position="307"/>
        <end position="380"/>
    </location>
</feature>
<gene>
    <name evidence="3" type="ORF">UFOPK4150_01625</name>
</gene>
<dbReference type="AlphaFoldDB" id="A0A6J7S5C8"/>
<sequence>MELTRNPAPADAGPPSDHEPAPGHHVATPATHIPLDNRSRPRHALDPRRNKAASLGALGIIAVIAVIAGLAALAVDRGLAPSQAAGAVQPGAPGFGMRVQAAKAAMADVAPGARTSAMLPAGEGTLVVGDSLGLVVYPWLADLLPDRYVSYAALVGRSTPSSANTLAQLDAIPSVVLVSSGTNDASASTVEASARKILDALGAERCVVWVDVVRPDRVGDPQAEINAAIGRAVEGRSNVSVLRWSEMIDTHPDWIGGDGVHPTAIGAQARAQAFAAAAQACSPTDPAAPQAARAYLPPSAFSGPIRSVSDAAPSASASTAGPSGSSSASPSPAGSPVPTGSTSGIPSPSATAPTSASLSPTPTAISPTPTVSPVPTVTAQ</sequence>
<organism evidence="3">
    <name type="scientific">freshwater metagenome</name>
    <dbReference type="NCBI Taxonomy" id="449393"/>
    <lineage>
        <taxon>unclassified sequences</taxon>
        <taxon>metagenomes</taxon>
        <taxon>ecological metagenomes</taxon>
    </lineage>
</organism>
<keyword evidence="2" id="KW-0812">Transmembrane</keyword>
<proteinExistence type="predicted"/>
<evidence type="ECO:0000256" key="2">
    <source>
        <dbReference type="SAM" id="Phobius"/>
    </source>
</evidence>
<keyword evidence="2" id="KW-0472">Membrane</keyword>
<dbReference type="Gene3D" id="3.40.50.1110">
    <property type="entry name" value="SGNH hydrolase"/>
    <property type="match status" value="1"/>
</dbReference>
<feature type="transmembrane region" description="Helical" evidence="2">
    <location>
        <begin position="52"/>
        <end position="75"/>
    </location>
</feature>
<feature type="region of interest" description="Disordered" evidence="1">
    <location>
        <begin position="1"/>
        <end position="44"/>
    </location>
</feature>
<accession>A0A6J7S5C8</accession>
<evidence type="ECO:0000256" key="1">
    <source>
        <dbReference type="SAM" id="MobiDB-lite"/>
    </source>
</evidence>
<feature type="region of interest" description="Disordered" evidence="1">
    <location>
        <begin position="306"/>
        <end position="380"/>
    </location>
</feature>
<protein>
    <submittedName>
        <fullName evidence="3">Unannotated protein</fullName>
    </submittedName>
</protein>
<evidence type="ECO:0000313" key="3">
    <source>
        <dbReference type="EMBL" id="CAB5036279.1"/>
    </source>
</evidence>
<keyword evidence="2" id="KW-1133">Transmembrane helix</keyword>